<dbReference type="InterPro" id="IPR041373">
    <property type="entry name" value="RT_RNaseH"/>
</dbReference>
<dbReference type="CDD" id="cd09274">
    <property type="entry name" value="RNase_HI_RT_Ty3"/>
    <property type="match status" value="1"/>
</dbReference>
<evidence type="ECO:0000256" key="6">
    <source>
        <dbReference type="ARBA" id="ARBA00022918"/>
    </source>
</evidence>
<dbReference type="Gene3D" id="3.30.420.10">
    <property type="entry name" value="Ribonuclease H-like superfamily/Ribonuclease H"/>
    <property type="match status" value="1"/>
</dbReference>
<dbReference type="SUPFAM" id="SSF53098">
    <property type="entry name" value="Ribonuclease H-like"/>
    <property type="match status" value="1"/>
</dbReference>
<dbReference type="InterPro" id="IPR043128">
    <property type="entry name" value="Rev_trsase/Diguanyl_cyclase"/>
</dbReference>
<evidence type="ECO:0000313" key="9">
    <source>
        <dbReference type="EMBL" id="GJT06676.1"/>
    </source>
</evidence>
<sequence length="617" mass="72107">MPIELGTFDVIIGMDWLVKHDAVIIFGEKVVRILYGNTTLIVEGDKCVSRLKVISCIKARKYVERGCYLFLAHVAENKSKEKRMEDVPVIRDFPEIGTVCDEKVVGTIARAAGEEIYSSEFITNRYPLLRIDDLFDQLQGLSVYCKIDLRSGYHQLRIKEEDIPITAFRTRYGHFEFQHGKHLNIILELLKKERLYAKFSKCDFWLDSIQFMGHVIDRSGVHVDPGKIEAIKSWAALTTPMEVRQFLGLDGYYRRFIEGFSLISKPLTKLTPKNKKYEWGKEEEEAFQTLKQKLCSAPILAFPEGTEDFVVYCDASLKGYGVVLMQKEKVIAYASRQLKVHEENYTTHDLELGAIVFAFRLWRHYLYGTKCVVFTDHKSLQYILNQKELNLRQWRWIELLSDYDCEIRYYPGKANVVANTLSQKERDKPLHVRALMMTVHDDLPKPIRKAQKEAMKKKYVRKENLGRLIKPIFEFLLDRTRCFGNRVWLPRFGGLRELVMHESHKSKYSIHPGSDKMYQDLKLLYWWPNMKADIATYVSKCLTCAKVKAEHQKLAGLLQQPEIPIWKWERITMDFVSGLPRTPSGYDTIWVIVDRLTKLAHFLPMNKMDSMEKLMRL</sequence>
<gene>
    <name evidence="9" type="ORF">Tco_0841138</name>
</gene>
<evidence type="ECO:0000256" key="4">
    <source>
        <dbReference type="ARBA" id="ARBA00022759"/>
    </source>
</evidence>
<keyword evidence="3" id="KW-0540">Nuclease</keyword>
<feature type="non-terminal residue" evidence="9">
    <location>
        <position position="617"/>
    </location>
</feature>
<keyword evidence="4" id="KW-0255">Endonuclease</keyword>
<dbReference type="PANTHER" id="PTHR37984">
    <property type="entry name" value="PROTEIN CBG26694"/>
    <property type="match status" value="1"/>
</dbReference>
<dbReference type="GO" id="GO:0003964">
    <property type="term" value="F:RNA-directed DNA polymerase activity"/>
    <property type="evidence" value="ECO:0007669"/>
    <property type="project" value="UniProtKB-KW"/>
</dbReference>
<keyword evidence="10" id="KW-1185">Reference proteome</keyword>
<keyword evidence="1" id="KW-0808">Transferase</keyword>
<dbReference type="EMBL" id="BQNB010012688">
    <property type="protein sequence ID" value="GJT06676.1"/>
    <property type="molecule type" value="Genomic_DNA"/>
</dbReference>
<keyword evidence="6 9" id="KW-0695">RNA-directed DNA polymerase</keyword>
<dbReference type="InterPro" id="IPR012337">
    <property type="entry name" value="RNaseH-like_sf"/>
</dbReference>
<keyword evidence="5" id="KW-0378">Hydrolase</keyword>
<dbReference type="PANTHER" id="PTHR37984:SF5">
    <property type="entry name" value="PROTEIN NYNRIN-LIKE"/>
    <property type="match status" value="1"/>
</dbReference>
<accession>A0ABQ5AZU3</accession>
<comment type="caution">
    <text evidence="9">The sequence shown here is derived from an EMBL/GenBank/DDBJ whole genome shotgun (WGS) entry which is preliminary data.</text>
</comment>
<dbReference type="InterPro" id="IPR041588">
    <property type="entry name" value="Integrase_H2C2"/>
</dbReference>
<evidence type="ECO:0000259" key="7">
    <source>
        <dbReference type="Pfam" id="PF17917"/>
    </source>
</evidence>
<keyword evidence="2" id="KW-0548">Nucleotidyltransferase</keyword>
<dbReference type="Proteomes" id="UP001151760">
    <property type="component" value="Unassembled WGS sequence"/>
</dbReference>
<dbReference type="InterPro" id="IPR043502">
    <property type="entry name" value="DNA/RNA_pol_sf"/>
</dbReference>
<evidence type="ECO:0000256" key="1">
    <source>
        <dbReference type="ARBA" id="ARBA00022679"/>
    </source>
</evidence>
<dbReference type="Gene3D" id="3.30.70.270">
    <property type="match status" value="3"/>
</dbReference>
<feature type="domain" description="Integrase zinc-binding" evidence="8">
    <location>
        <begin position="495"/>
        <end position="549"/>
    </location>
</feature>
<dbReference type="Pfam" id="PF17921">
    <property type="entry name" value="Integrase_H2C2"/>
    <property type="match status" value="1"/>
</dbReference>
<evidence type="ECO:0000256" key="5">
    <source>
        <dbReference type="ARBA" id="ARBA00022801"/>
    </source>
</evidence>
<organism evidence="9 10">
    <name type="scientific">Tanacetum coccineum</name>
    <dbReference type="NCBI Taxonomy" id="301880"/>
    <lineage>
        <taxon>Eukaryota</taxon>
        <taxon>Viridiplantae</taxon>
        <taxon>Streptophyta</taxon>
        <taxon>Embryophyta</taxon>
        <taxon>Tracheophyta</taxon>
        <taxon>Spermatophyta</taxon>
        <taxon>Magnoliopsida</taxon>
        <taxon>eudicotyledons</taxon>
        <taxon>Gunneridae</taxon>
        <taxon>Pentapetalae</taxon>
        <taxon>asterids</taxon>
        <taxon>campanulids</taxon>
        <taxon>Asterales</taxon>
        <taxon>Asteraceae</taxon>
        <taxon>Asteroideae</taxon>
        <taxon>Anthemideae</taxon>
        <taxon>Anthemidinae</taxon>
        <taxon>Tanacetum</taxon>
    </lineage>
</organism>
<dbReference type="Gene3D" id="3.10.10.10">
    <property type="entry name" value="HIV Type 1 Reverse Transcriptase, subunit A, domain 1"/>
    <property type="match status" value="1"/>
</dbReference>
<evidence type="ECO:0000256" key="2">
    <source>
        <dbReference type="ARBA" id="ARBA00022695"/>
    </source>
</evidence>
<feature type="domain" description="Reverse transcriptase RNase H-like" evidence="7">
    <location>
        <begin position="306"/>
        <end position="403"/>
    </location>
</feature>
<evidence type="ECO:0000256" key="3">
    <source>
        <dbReference type="ARBA" id="ARBA00022722"/>
    </source>
</evidence>
<name>A0ABQ5AZU3_9ASTR</name>
<reference evidence="9" key="2">
    <citation type="submission" date="2022-01" db="EMBL/GenBank/DDBJ databases">
        <authorList>
            <person name="Yamashiro T."/>
            <person name="Shiraishi A."/>
            <person name="Satake H."/>
            <person name="Nakayama K."/>
        </authorList>
    </citation>
    <scope>NUCLEOTIDE SEQUENCE</scope>
</reference>
<dbReference type="CDD" id="cd01647">
    <property type="entry name" value="RT_LTR"/>
    <property type="match status" value="1"/>
</dbReference>
<dbReference type="Gene3D" id="1.10.340.70">
    <property type="match status" value="1"/>
</dbReference>
<proteinExistence type="predicted"/>
<dbReference type="Pfam" id="PF17917">
    <property type="entry name" value="RT_RNaseH"/>
    <property type="match status" value="1"/>
</dbReference>
<dbReference type="InterPro" id="IPR050951">
    <property type="entry name" value="Retrovirus_Pol_polyprotein"/>
</dbReference>
<dbReference type="SUPFAM" id="SSF56672">
    <property type="entry name" value="DNA/RNA polymerases"/>
    <property type="match status" value="1"/>
</dbReference>
<reference evidence="9" key="1">
    <citation type="journal article" date="2022" name="Int. J. Mol. Sci.">
        <title>Draft Genome of Tanacetum Coccineum: Genomic Comparison of Closely Related Tanacetum-Family Plants.</title>
        <authorList>
            <person name="Yamashiro T."/>
            <person name="Shiraishi A."/>
            <person name="Nakayama K."/>
            <person name="Satake H."/>
        </authorList>
    </citation>
    <scope>NUCLEOTIDE SEQUENCE</scope>
</reference>
<evidence type="ECO:0000313" key="10">
    <source>
        <dbReference type="Proteomes" id="UP001151760"/>
    </source>
</evidence>
<protein>
    <submittedName>
        <fullName evidence="9">Reverse transcriptase domain-containing protein</fullName>
    </submittedName>
</protein>
<evidence type="ECO:0000259" key="8">
    <source>
        <dbReference type="Pfam" id="PF17921"/>
    </source>
</evidence>
<dbReference type="InterPro" id="IPR036397">
    <property type="entry name" value="RNaseH_sf"/>
</dbReference>